<organism evidence="2 3">
    <name type="scientific">[Emmonsia] crescens</name>
    <dbReference type="NCBI Taxonomy" id="73230"/>
    <lineage>
        <taxon>Eukaryota</taxon>
        <taxon>Fungi</taxon>
        <taxon>Dikarya</taxon>
        <taxon>Ascomycota</taxon>
        <taxon>Pezizomycotina</taxon>
        <taxon>Eurotiomycetes</taxon>
        <taxon>Eurotiomycetidae</taxon>
        <taxon>Onygenales</taxon>
        <taxon>Ajellomycetaceae</taxon>
        <taxon>Emergomyces</taxon>
    </lineage>
</organism>
<proteinExistence type="predicted"/>
<gene>
    <name evidence="2" type="ORF">GX50_05436</name>
</gene>
<keyword evidence="3" id="KW-1185">Reference proteome</keyword>
<feature type="region of interest" description="Disordered" evidence="1">
    <location>
        <begin position="1"/>
        <end position="21"/>
    </location>
</feature>
<dbReference type="EMBL" id="PDND01000115">
    <property type="protein sequence ID" value="PGH31770.1"/>
    <property type="molecule type" value="Genomic_DNA"/>
</dbReference>
<evidence type="ECO:0000256" key="1">
    <source>
        <dbReference type="SAM" id="MobiDB-lite"/>
    </source>
</evidence>
<dbReference type="AlphaFoldDB" id="A0A2B7ZEI6"/>
<accession>A0A2B7ZEI6</accession>
<dbReference type="Proteomes" id="UP000226031">
    <property type="component" value="Unassembled WGS sequence"/>
</dbReference>
<dbReference type="VEuPathDB" id="FungiDB:EMCG_02344"/>
<protein>
    <submittedName>
        <fullName evidence="2">Uncharacterized protein</fullName>
    </submittedName>
</protein>
<sequence length="63" mass="7067">MPDNEPQLGAESQGNEPGDGRRWLLELETPIDAKLKADVGHYQIYVYFWEGDLLTGPGHAELK</sequence>
<evidence type="ECO:0000313" key="2">
    <source>
        <dbReference type="EMBL" id="PGH31770.1"/>
    </source>
</evidence>
<reference evidence="2 3" key="1">
    <citation type="submission" date="2017-10" db="EMBL/GenBank/DDBJ databases">
        <title>Comparative genomics in systemic dimorphic fungi from Ajellomycetaceae.</title>
        <authorList>
            <person name="Munoz J.F."/>
            <person name="Mcewen J.G."/>
            <person name="Clay O.K."/>
            <person name="Cuomo C.A."/>
        </authorList>
    </citation>
    <scope>NUCLEOTIDE SEQUENCE [LARGE SCALE GENOMIC DNA]</scope>
    <source>
        <strain evidence="2 3">UAMH4076</strain>
    </source>
</reference>
<comment type="caution">
    <text evidence="2">The sequence shown here is derived from an EMBL/GenBank/DDBJ whole genome shotgun (WGS) entry which is preliminary data.</text>
</comment>
<name>A0A2B7ZEI6_9EURO</name>
<evidence type="ECO:0000313" key="3">
    <source>
        <dbReference type="Proteomes" id="UP000226031"/>
    </source>
</evidence>